<protein>
    <recommendedName>
        <fullName evidence="4">GTPase</fullName>
    </recommendedName>
</protein>
<dbReference type="Proteomes" id="UP000642920">
    <property type="component" value="Unassembled WGS sequence"/>
</dbReference>
<evidence type="ECO:0000256" key="1">
    <source>
        <dbReference type="SAM" id="Coils"/>
    </source>
</evidence>
<name>A0A937ACP6_9BACT</name>
<evidence type="ECO:0008006" key="4">
    <source>
        <dbReference type="Google" id="ProtNLM"/>
    </source>
</evidence>
<proteinExistence type="predicted"/>
<gene>
    <name evidence="2" type="ORF">JKP34_14835</name>
</gene>
<organism evidence="2 3">
    <name type="scientific">Marivirga atlantica</name>
    <dbReference type="NCBI Taxonomy" id="1548457"/>
    <lineage>
        <taxon>Bacteria</taxon>
        <taxon>Pseudomonadati</taxon>
        <taxon>Bacteroidota</taxon>
        <taxon>Cytophagia</taxon>
        <taxon>Cytophagales</taxon>
        <taxon>Marivirgaceae</taxon>
        <taxon>Marivirga</taxon>
    </lineage>
</organism>
<dbReference type="EMBL" id="JAERQG010000004">
    <property type="protein sequence ID" value="MBL0766541.1"/>
    <property type="molecule type" value="Genomic_DNA"/>
</dbReference>
<keyword evidence="3" id="KW-1185">Reference proteome</keyword>
<evidence type="ECO:0000313" key="2">
    <source>
        <dbReference type="EMBL" id="MBL0766541.1"/>
    </source>
</evidence>
<dbReference type="AlphaFoldDB" id="A0A937ACP6"/>
<feature type="coiled-coil region" evidence="1">
    <location>
        <begin position="98"/>
        <end position="125"/>
    </location>
</feature>
<reference evidence="2" key="1">
    <citation type="submission" date="2021-01" db="EMBL/GenBank/DDBJ databases">
        <title>Marivirga sp. nov., isolated from intertidal surface sediments.</title>
        <authorList>
            <person name="Zhang M."/>
        </authorList>
    </citation>
    <scope>NUCLEOTIDE SEQUENCE</scope>
    <source>
        <strain evidence="2">SM1354</strain>
    </source>
</reference>
<evidence type="ECO:0000313" key="3">
    <source>
        <dbReference type="Proteomes" id="UP000642920"/>
    </source>
</evidence>
<comment type="caution">
    <text evidence="2">The sequence shown here is derived from an EMBL/GenBank/DDBJ whole genome shotgun (WGS) entry which is preliminary data.</text>
</comment>
<sequence length="125" mass="14508">MDDPKLIFVYNANSKKWNGYLDILHKIVSPATYPCKLCDLTHGIFKVRQEWVSFKETIDIPMEFLHKDEWLEKYQTKKDLPAVFSLVNGQLNTVIDAKSMEKMDLNDLQEKLREASADLSKLAES</sequence>
<dbReference type="RefSeq" id="WP_201923207.1">
    <property type="nucleotide sequence ID" value="NZ_JAERQG010000004.1"/>
</dbReference>
<keyword evidence="1" id="KW-0175">Coiled coil</keyword>
<accession>A0A937ACP6</accession>